<protein>
    <recommendedName>
        <fullName evidence="5">Helicase ATP-binding domain-containing protein</fullName>
    </recommendedName>
</protein>
<evidence type="ECO:0008006" key="5">
    <source>
        <dbReference type="Google" id="ProtNLM"/>
    </source>
</evidence>
<keyword evidence="2" id="KW-0547">Nucleotide-binding</keyword>
<dbReference type="STRING" id="13333.W1P5C7"/>
<dbReference type="HOGENOM" id="CLU_2486346_0_0_1"/>
<dbReference type="InterPro" id="IPR027417">
    <property type="entry name" value="P-loop_NTPase"/>
</dbReference>
<reference evidence="4" key="1">
    <citation type="journal article" date="2013" name="Science">
        <title>The Amborella genome and the evolution of flowering plants.</title>
        <authorList>
            <consortium name="Amborella Genome Project"/>
        </authorList>
    </citation>
    <scope>NUCLEOTIDE SEQUENCE [LARGE SCALE GENOMIC DNA]</scope>
</reference>
<dbReference type="GO" id="GO:0016787">
    <property type="term" value="F:hydrolase activity"/>
    <property type="evidence" value="ECO:0007669"/>
    <property type="project" value="UniProtKB-KW"/>
</dbReference>
<keyword evidence="1" id="KW-0378">Hydrolase</keyword>
<dbReference type="SUPFAM" id="SSF52540">
    <property type="entry name" value="P-loop containing nucleoside triphosphate hydrolases"/>
    <property type="match status" value="1"/>
</dbReference>
<dbReference type="PANTHER" id="PTHR18934">
    <property type="entry name" value="ATP-DEPENDENT RNA HELICASE"/>
    <property type="match status" value="1"/>
</dbReference>
<evidence type="ECO:0000313" key="4">
    <source>
        <dbReference type="Proteomes" id="UP000017836"/>
    </source>
</evidence>
<proteinExistence type="predicted"/>
<gene>
    <name evidence="3" type="ORF">AMTR_s00053p00155720</name>
</gene>
<keyword evidence="4" id="KW-1185">Reference proteome</keyword>
<evidence type="ECO:0000313" key="3">
    <source>
        <dbReference type="EMBL" id="ERN05107.1"/>
    </source>
</evidence>
<dbReference type="AlphaFoldDB" id="W1P5C7"/>
<dbReference type="eggNOG" id="KOG0920">
    <property type="taxonomic scope" value="Eukaryota"/>
</dbReference>
<evidence type="ECO:0000256" key="2">
    <source>
        <dbReference type="ARBA" id="ARBA00022806"/>
    </source>
</evidence>
<dbReference type="GO" id="GO:0004386">
    <property type="term" value="F:helicase activity"/>
    <property type="evidence" value="ECO:0007669"/>
    <property type="project" value="UniProtKB-KW"/>
</dbReference>
<evidence type="ECO:0000256" key="1">
    <source>
        <dbReference type="ARBA" id="ARBA00022801"/>
    </source>
</evidence>
<dbReference type="EMBL" id="KI394012">
    <property type="protein sequence ID" value="ERN05107.1"/>
    <property type="molecule type" value="Genomic_DNA"/>
</dbReference>
<dbReference type="Gene3D" id="3.40.50.300">
    <property type="entry name" value="P-loop containing nucleotide triphosphate hydrolases"/>
    <property type="match status" value="1"/>
</dbReference>
<dbReference type="Gramene" id="ERN05107">
    <property type="protein sequence ID" value="ERN05107"/>
    <property type="gene ID" value="AMTR_s00053p00155720"/>
</dbReference>
<accession>W1P5C7</accession>
<dbReference type="Proteomes" id="UP000017836">
    <property type="component" value="Unassembled WGS sequence"/>
</dbReference>
<keyword evidence="2" id="KW-0347">Helicase</keyword>
<organism evidence="3 4">
    <name type="scientific">Amborella trichopoda</name>
    <dbReference type="NCBI Taxonomy" id="13333"/>
    <lineage>
        <taxon>Eukaryota</taxon>
        <taxon>Viridiplantae</taxon>
        <taxon>Streptophyta</taxon>
        <taxon>Embryophyta</taxon>
        <taxon>Tracheophyta</taxon>
        <taxon>Spermatophyta</taxon>
        <taxon>Magnoliopsida</taxon>
        <taxon>Amborellales</taxon>
        <taxon>Amborellaceae</taxon>
        <taxon>Amborella</taxon>
    </lineage>
</organism>
<dbReference type="PANTHER" id="PTHR18934:SF221">
    <property type="entry name" value="ATP-DEPENDENT RNA HELICASE DHX34-RELATED"/>
    <property type="match status" value="1"/>
</dbReference>
<sequence>MAPPSSWNPADLPIMALKDRIVEKINNNRVSLIVGDTGCGKSSQIPQFPPTDRIAATIFATATTANLLGRVHKMGCNPACSKKLGNL</sequence>
<keyword evidence="2" id="KW-0067">ATP-binding</keyword>
<name>W1P5C7_AMBTC</name>